<dbReference type="InterPro" id="IPR029060">
    <property type="entry name" value="PIN-like_dom_sf"/>
</dbReference>
<organism evidence="2">
    <name type="scientific">mine drainage metagenome</name>
    <dbReference type="NCBI Taxonomy" id="410659"/>
    <lineage>
        <taxon>unclassified sequences</taxon>
        <taxon>metagenomes</taxon>
        <taxon>ecological metagenomes</taxon>
    </lineage>
</organism>
<gene>
    <name evidence="2" type="ORF">CARN6_1336</name>
</gene>
<proteinExistence type="predicted"/>
<protein>
    <recommendedName>
        <fullName evidence="1">PIN domain-containing protein</fullName>
    </recommendedName>
</protein>
<comment type="caution">
    <text evidence="2">The sequence shown here is derived from an EMBL/GenBank/DDBJ whole genome shotgun (WGS) entry which is preliminary data.</text>
</comment>
<accession>E6QL05</accession>
<dbReference type="EMBL" id="CABQ01000162">
    <property type="protein sequence ID" value="CBI07925.1"/>
    <property type="molecule type" value="Genomic_DNA"/>
</dbReference>
<name>E6QL05_9ZZZZ</name>
<sequence length="188" mass="21263">MILTRDNEYCAVLDTCVLAPMPLCDTLLRCAEEPALYRAAWSEETLEELRRTLVKFGYKKSQAMRRIQNMREAFPDASVAVPTNLLQAVPEIPDPEDKHVVAAAIRVHAQAIVTFNLRDFPEEIMKPYGILVQSPDDFLLHQYHLDPDRIEDVLDIQASGIGKRRSYVLERLQTGLPGFVALVTGSRL</sequence>
<reference evidence="2" key="1">
    <citation type="submission" date="2009-10" db="EMBL/GenBank/DDBJ databases">
        <title>Diversity of trophic interactions inside an arsenic-rich microbial ecosystem.</title>
        <authorList>
            <person name="Bertin P.N."/>
            <person name="Heinrich-Salmeron A."/>
            <person name="Pelletier E."/>
            <person name="Goulhen-Chollet F."/>
            <person name="Arsene-Ploetze F."/>
            <person name="Gallien S."/>
            <person name="Calteau A."/>
            <person name="Vallenet D."/>
            <person name="Casiot C."/>
            <person name="Chane-Woon-Ming B."/>
            <person name="Giloteaux L."/>
            <person name="Barakat M."/>
            <person name="Bonnefoy V."/>
            <person name="Bruneel O."/>
            <person name="Chandler M."/>
            <person name="Cleiss J."/>
            <person name="Duran R."/>
            <person name="Elbaz-Poulichet F."/>
            <person name="Fonknechten N."/>
            <person name="Lauga B."/>
            <person name="Mornico D."/>
            <person name="Ortet P."/>
            <person name="Schaeffer C."/>
            <person name="Siguier P."/>
            <person name="Alexander Thil Smith A."/>
            <person name="Van Dorsselaer A."/>
            <person name="Weissenbach J."/>
            <person name="Medigue C."/>
            <person name="Le Paslier D."/>
        </authorList>
    </citation>
    <scope>NUCLEOTIDE SEQUENCE</scope>
</reference>
<dbReference type="Pfam" id="PF13470">
    <property type="entry name" value="PIN_3"/>
    <property type="match status" value="1"/>
</dbReference>
<dbReference type="AlphaFoldDB" id="E6QL05"/>
<feature type="domain" description="PIN" evidence="1">
    <location>
        <begin position="11"/>
        <end position="117"/>
    </location>
</feature>
<evidence type="ECO:0000313" key="2">
    <source>
        <dbReference type="EMBL" id="CBI07925.1"/>
    </source>
</evidence>
<dbReference type="InterPro" id="IPR002716">
    <property type="entry name" value="PIN_dom"/>
</dbReference>
<dbReference type="SUPFAM" id="SSF88723">
    <property type="entry name" value="PIN domain-like"/>
    <property type="match status" value="1"/>
</dbReference>
<evidence type="ECO:0000259" key="1">
    <source>
        <dbReference type="Pfam" id="PF13470"/>
    </source>
</evidence>